<dbReference type="AlphaFoldDB" id="A0AAN8Z9F2"/>
<evidence type="ECO:0000256" key="5">
    <source>
        <dbReference type="SAM" id="MobiDB-lite"/>
    </source>
</evidence>
<dbReference type="PANTHER" id="PTHR31065:SF41">
    <property type="entry name" value="PLATZ TRANSCRIPTION FACTOR FAMILY PROTEIN"/>
    <property type="match status" value="1"/>
</dbReference>
<gene>
    <name evidence="7" type="ORF">RJ641_003457</name>
</gene>
<reference evidence="7 8" key="1">
    <citation type="submission" date="2023-12" db="EMBL/GenBank/DDBJ databases">
        <title>A high-quality genome assembly for Dillenia turbinata (Dilleniales).</title>
        <authorList>
            <person name="Chanderbali A."/>
        </authorList>
    </citation>
    <scope>NUCLEOTIDE SEQUENCE [LARGE SCALE GENOMIC DNA]</scope>
    <source>
        <strain evidence="7">LSX21</strain>
        <tissue evidence="7">Leaf</tissue>
    </source>
</reference>
<comment type="caution">
    <text evidence="7">The sequence shown here is derived from an EMBL/GenBank/DDBJ whole genome shotgun (WGS) entry which is preliminary data.</text>
</comment>
<keyword evidence="8" id="KW-1185">Reference proteome</keyword>
<evidence type="ECO:0000256" key="2">
    <source>
        <dbReference type="ARBA" id="ARBA00022771"/>
    </source>
</evidence>
<dbReference type="PANTHER" id="PTHR31065">
    <property type="entry name" value="PLATZ TRANSCRIPTION FACTOR FAMILY PROTEIN"/>
    <property type="match status" value="1"/>
</dbReference>
<keyword evidence="3" id="KW-0862">Zinc</keyword>
<accession>A0AAN8Z9F2</accession>
<evidence type="ECO:0000313" key="7">
    <source>
        <dbReference type="EMBL" id="KAK6931664.1"/>
    </source>
</evidence>
<evidence type="ECO:0000256" key="3">
    <source>
        <dbReference type="ARBA" id="ARBA00022833"/>
    </source>
</evidence>
<feature type="compositionally biased region" description="Basic and acidic residues" evidence="5">
    <location>
        <begin position="170"/>
        <end position="180"/>
    </location>
</feature>
<dbReference type="InterPro" id="IPR017907">
    <property type="entry name" value="Znf_RING_CS"/>
</dbReference>
<dbReference type="PROSITE" id="PS50119">
    <property type="entry name" value="ZF_BBOX"/>
    <property type="match status" value="1"/>
</dbReference>
<dbReference type="InterPro" id="IPR000315">
    <property type="entry name" value="Znf_B-box"/>
</dbReference>
<feature type="domain" description="B box-type" evidence="6">
    <location>
        <begin position="16"/>
        <end position="63"/>
    </location>
</feature>
<feature type="region of interest" description="Disordered" evidence="5">
    <location>
        <begin position="170"/>
        <end position="219"/>
    </location>
</feature>
<dbReference type="Proteomes" id="UP001370490">
    <property type="component" value="Unassembled WGS sequence"/>
</dbReference>
<evidence type="ECO:0000256" key="4">
    <source>
        <dbReference type="PROSITE-ProRule" id="PRU00024"/>
    </source>
</evidence>
<protein>
    <submittedName>
        <fullName evidence="7">PLATZ transcription factor</fullName>
    </submittedName>
</protein>
<name>A0AAN8Z9F2_9MAGN</name>
<sequence length="219" mass="25057">MMQVIKNWLRTLLETEFFVSCEEHENLRKNEVNVLCIDCNHSFCRHCLASSSSSHESHRRLQICKYVYRDVVRLHDIQKLLNCSKIQTYKINGEKALHLNPRPQSNSTKPKAGPACEACGRHIQELTNRFCSIACKFGDGSRNTKDRNPFVVNFKVPELDDFILKETCSDEGEASGREEQSSISLVDSLEESPLDSNSALKPKKILNKRKGVPRRSPYM</sequence>
<dbReference type="SUPFAM" id="SSF57850">
    <property type="entry name" value="RING/U-box"/>
    <property type="match status" value="1"/>
</dbReference>
<proteinExistence type="predicted"/>
<dbReference type="Pfam" id="PF04640">
    <property type="entry name" value="PLATZ"/>
    <property type="match status" value="1"/>
</dbReference>
<evidence type="ECO:0000313" key="8">
    <source>
        <dbReference type="Proteomes" id="UP001370490"/>
    </source>
</evidence>
<evidence type="ECO:0000259" key="6">
    <source>
        <dbReference type="PROSITE" id="PS50119"/>
    </source>
</evidence>
<dbReference type="PROSITE" id="PS00518">
    <property type="entry name" value="ZF_RING_1"/>
    <property type="match status" value="1"/>
</dbReference>
<dbReference type="InterPro" id="IPR006734">
    <property type="entry name" value="PLATZ"/>
</dbReference>
<keyword evidence="1" id="KW-0479">Metal-binding</keyword>
<dbReference type="GO" id="GO:0008270">
    <property type="term" value="F:zinc ion binding"/>
    <property type="evidence" value="ECO:0007669"/>
    <property type="project" value="UniProtKB-KW"/>
</dbReference>
<dbReference type="EMBL" id="JBAMMX010000011">
    <property type="protein sequence ID" value="KAK6931664.1"/>
    <property type="molecule type" value="Genomic_DNA"/>
</dbReference>
<feature type="compositionally biased region" description="Basic residues" evidence="5">
    <location>
        <begin position="201"/>
        <end position="213"/>
    </location>
</feature>
<organism evidence="7 8">
    <name type="scientific">Dillenia turbinata</name>
    <dbReference type="NCBI Taxonomy" id="194707"/>
    <lineage>
        <taxon>Eukaryota</taxon>
        <taxon>Viridiplantae</taxon>
        <taxon>Streptophyta</taxon>
        <taxon>Embryophyta</taxon>
        <taxon>Tracheophyta</taxon>
        <taxon>Spermatophyta</taxon>
        <taxon>Magnoliopsida</taxon>
        <taxon>eudicotyledons</taxon>
        <taxon>Gunneridae</taxon>
        <taxon>Pentapetalae</taxon>
        <taxon>Dilleniales</taxon>
        <taxon>Dilleniaceae</taxon>
        <taxon>Dillenia</taxon>
    </lineage>
</organism>
<evidence type="ECO:0000256" key="1">
    <source>
        <dbReference type="ARBA" id="ARBA00022723"/>
    </source>
</evidence>
<keyword evidence="2 4" id="KW-0863">Zinc-finger</keyword>